<feature type="compositionally biased region" description="Polar residues" evidence="1">
    <location>
        <begin position="118"/>
        <end position="127"/>
    </location>
</feature>
<sequence>MKRRRELKPAVLLSIDVSSLPGPCFRRLSRTLSCGCRVRNGLDGRRGEERVDMGNQATSSQSQQQQQPQTPPKQLQTRQPVKRNERQLKKPNWLSGGKSRQSGATSAAAATAAASGTPKMSNGSNGKAKTAEPAVVTGASTAGKERQTQPPKTLTQETSRETEARVVVAELTPTPDSANRTWSEDVSLPPPTQESQPVDAKEAKTVPGHRQRDSGISQLSTEEFERAFEELASRCEEDRRHRSASPEPATSPPEETEERHELLGPRCRSPTMRHQARGAADAAAAAIVATEEQLLLRQELLMTPSSLANDSGRHSACSVINDDHLFPDAVTPCKVDSGLLNDYDVPYMDDETFFVLDDWYITDDSRWSYLRRSEAPQLASFEDCQLTVSGPTSPKAMPHGIHRGRLFGLCFGLKKSRA</sequence>
<feature type="compositionally biased region" description="Polar residues" evidence="1">
    <location>
        <begin position="148"/>
        <end position="157"/>
    </location>
</feature>
<feature type="compositionally biased region" description="Low complexity" evidence="1">
    <location>
        <begin position="56"/>
        <end position="79"/>
    </location>
</feature>
<feature type="compositionally biased region" description="Basic and acidic residues" evidence="1">
    <location>
        <begin position="40"/>
        <end position="52"/>
    </location>
</feature>
<evidence type="ECO:0000313" key="3">
    <source>
        <dbReference type="WBParaSite" id="maker-uti_cns_0047925-snap-gene-0.11-mRNA-1"/>
    </source>
</evidence>
<feature type="compositionally biased region" description="Low complexity" evidence="1">
    <location>
        <begin position="102"/>
        <end position="117"/>
    </location>
</feature>
<dbReference type="WBParaSite" id="maker-uti_cns_0047925-snap-gene-0.11-mRNA-1">
    <property type="protein sequence ID" value="maker-uti_cns_0047925-snap-gene-0.11-mRNA-1"/>
    <property type="gene ID" value="maker-uti_cns_0047925-snap-gene-0.11"/>
</dbReference>
<feature type="region of interest" description="Disordered" evidence="1">
    <location>
        <begin position="38"/>
        <end position="275"/>
    </location>
</feature>
<feature type="compositionally biased region" description="Basic and acidic residues" evidence="1">
    <location>
        <begin position="223"/>
        <end position="240"/>
    </location>
</feature>
<name>A0A1I8JIR0_9PLAT</name>
<dbReference type="AlphaFoldDB" id="A0A1I8JIR0"/>
<dbReference type="Proteomes" id="UP000095280">
    <property type="component" value="Unplaced"/>
</dbReference>
<proteinExistence type="predicted"/>
<keyword evidence="2" id="KW-1185">Reference proteome</keyword>
<evidence type="ECO:0000313" key="2">
    <source>
        <dbReference type="Proteomes" id="UP000095280"/>
    </source>
</evidence>
<accession>A0A1I8JIR0</accession>
<reference evidence="3" key="1">
    <citation type="submission" date="2016-11" db="UniProtKB">
        <authorList>
            <consortium name="WormBaseParasite"/>
        </authorList>
    </citation>
    <scope>IDENTIFICATION</scope>
</reference>
<evidence type="ECO:0000256" key="1">
    <source>
        <dbReference type="SAM" id="MobiDB-lite"/>
    </source>
</evidence>
<organism evidence="2 3">
    <name type="scientific">Macrostomum lignano</name>
    <dbReference type="NCBI Taxonomy" id="282301"/>
    <lineage>
        <taxon>Eukaryota</taxon>
        <taxon>Metazoa</taxon>
        <taxon>Spiralia</taxon>
        <taxon>Lophotrochozoa</taxon>
        <taxon>Platyhelminthes</taxon>
        <taxon>Rhabditophora</taxon>
        <taxon>Macrostomorpha</taxon>
        <taxon>Macrostomida</taxon>
        <taxon>Macrostomidae</taxon>
        <taxon>Macrostomum</taxon>
    </lineage>
</organism>
<protein>
    <submittedName>
        <fullName evidence="3">Uncharacterized protein</fullName>
    </submittedName>
</protein>